<dbReference type="Proteomes" id="UP000287651">
    <property type="component" value="Unassembled WGS sequence"/>
</dbReference>
<organism evidence="1 2">
    <name type="scientific">Ensete ventricosum</name>
    <name type="common">Abyssinian banana</name>
    <name type="synonym">Musa ensete</name>
    <dbReference type="NCBI Taxonomy" id="4639"/>
    <lineage>
        <taxon>Eukaryota</taxon>
        <taxon>Viridiplantae</taxon>
        <taxon>Streptophyta</taxon>
        <taxon>Embryophyta</taxon>
        <taxon>Tracheophyta</taxon>
        <taxon>Spermatophyta</taxon>
        <taxon>Magnoliopsida</taxon>
        <taxon>Liliopsida</taxon>
        <taxon>Zingiberales</taxon>
        <taxon>Musaceae</taxon>
        <taxon>Ensete</taxon>
    </lineage>
</organism>
<evidence type="ECO:0000313" key="1">
    <source>
        <dbReference type="EMBL" id="RRT42619.1"/>
    </source>
</evidence>
<protein>
    <submittedName>
        <fullName evidence="1">Uncharacterized protein</fullName>
    </submittedName>
</protein>
<reference evidence="1 2" key="1">
    <citation type="journal article" date="2014" name="Agronomy (Basel)">
        <title>A Draft Genome Sequence for Ensete ventricosum, the Drought-Tolerant Tree Against Hunger.</title>
        <authorList>
            <person name="Harrison J."/>
            <person name="Moore K.A."/>
            <person name="Paszkiewicz K."/>
            <person name="Jones T."/>
            <person name="Grant M."/>
            <person name="Ambacheew D."/>
            <person name="Muzemil S."/>
            <person name="Studholme D.J."/>
        </authorList>
    </citation>
    <scope>NUCLEOTIDE SEQUENCE [LARGE SCALE GENOMIC DNA]</scope>
</reference>
<comment type="caution">
    <text evidence="1">The sequence shown here is derived from an EMBL/GenBank/DDBJ whole genome shotgun (WGS) entry which is preliminary data.</text>
</comment>
<dbReference type="EMBL" id="AMZH03017714">
    <property type="protein sequence ID" value="RRT42619.1"/>
    <property type="molecule type" value="Genomic_DNA"/>
</dbReference>
<gene>
    <name evidence="1" type="ORF">B296_00052602</name>
</gene>
<dbReference type="AlphaFoldDB" id="A0A426XT08"/>
<sequence>MHTARYQYRDELGTPVRTASSTAFVRSIHFVHRLHTLHPLRSPSSTTSSTSFITAASSTTLSSIVTIVDNLVCFVYYCGFARSPLQLCLPPSPALSIASFHIPSPSSIATSYFSIFSFYR</sequence>
<accession>A0A426XT08</accession>
<evidence type="ECO:0000313" key="2">
    <source>
        <dbReference type="Proteomes" id="UP000287651"/>
    </source>
</evidence>
<name>A0A426XT08_ENSVE</name>
<proteinExistence type="predicted"/>